<dbReference type="AlphaFoldDB" id="A0A6J4LS56"/>
<organism evidence="2">
    <name type="scientific">uncultured Nocardioidaceae bacterium</name>
    <dbReference type="NCBI Taxonomy" id="253824"/>
    <lineage>
        <taxon>Bacteria</taxon>
        <taxon>Bacillati</taxon>
        <taxon>Actinomycetota</taxon>
        <taxon>Actinomycetes</taxon>
        <taxon>Propionibacteriales</taxon>
        <taxon>Nocardioidaceae</taxon>
        <taxon>environmental samples</taxon>
    </lineage>
</organism>
<name>A0A6J4LS56_9ACTN</name>
<feature type="compositionally biased region" description="Low complexity" evidence="1">
    <location>
        <begin position="331"/>
        <end position="350"/>
    </location>
</feature>
<dbReference type="EMBL" id="CADCUJ010000036">
    <property type="protein sequence ID" value="CAA9340543.1"/>
    <property type="molecule type" value="Genomic_DNA"/>
</dbReference>
<accession>A0A6J4LS56</accession>
<dbReference type="Gene3D" id="1.10.10.10">
    <property type="entry name" value="Winged helix-like DNA-binding domain superfamily/Winged helix DNA-binding domain"/>
    <property type="match status" value="1"/>
</dbReference>
<sequence length="364" mass="39932">MANSFGPEQRRLLDTVAAELYGQIADLGWVAESDPLLSGADEAKTARDLLVDMGLLAHDQEQARFYPVDPAYVQAQVVVPLGTRGTELLAESARWADTFSSLARTYRQSSQLKGQPLVELDGPARINTFIQAALADCREELLTAQPHGRRPQKVLKEAVDRDLHTLGRGIEMRTLYQHAARHSPATREYVTQVIAGGAEVRTLDEFFRRLIVIDRRLAIVPSENGDQRALAIYEKSLVAYLVDIFERSWERGLPFTDNESQTHRDIAADTRRMSIRMLVEGHSDPASAKRLGVSTRTYAAYIAALKEEYGVDTRFQLGYAMGRERPAGENAGQSPGEGAGESPEGAGASQRPATGNGRPATAEG</sequence>
<evidence type="ECO:0000256" key="1">
    <source>
        <dbReference type="SAM" id="MobiDB-lite"/>
    </source>
</evidence>
<dbReference type="InterPro" id="IPR036388">
    <property type="entry name" value="WH-like_DNA-bd_sf"/>
</dbReference>
<dbReference type="InterPro" id="IPR051797">
    <property type="entry name" value="TrmB-like"/>
</dbReference>
<dbReference type="PANTHER" id="PTHR34293:SF1">
    <property type="entry name" value="HTH-TYPE TRANSCRIPTIONAL REGULATOR TRMBL2"/>
    <property type="match status" value="1"/>
</dbReference>
<proteinExistence type="predicted"/>
<gene>
    <name evidence="2" type="ORF">AVDCRST_MAG72-769</name>
</gene>
<dbReference type="SUPFAM" id="SSF56024">
    <property type="entry name" value="Phospholipase D/nuclease"/>
    <property type="match status" value="1"/>
</dbReference>
<reference evidence="2" key="1">
    <citation type="submission" date="2020-02" db="EMBL/GenBank/DDBJ databases">
        <authorList>
            <person name="Meier V. D."/>
        </authorList>
    </citation>
    <scope>NUCLEOTIDE SEQUENCE</scope>
    <source>
        <strain evidence="2">AVDCRST_MAG72</strain>
    </source>
</reference>
<protein>
    <submittedName>
        <fullName evidence="2">Regulatory protein</fullName>
    </submittedName>
</protein>
<dbReference type="PANTHER" id="PTHR34293">
    <property type="entry name" value="HTH-TYPE TRANSCRIPTIONAL REGULATOR TRMBL2"/>
    <property type="match status" value="1"/>
</dbReference>
<evidence type="ECO:0000313" key="2">
    <source>
        <dbReference type="EMBL" id="CAA9340543.1"/>
    </source>
</evidence>
<feature type="region of interest" description="Disordered" evidence="1">
    <location>
        <begin position="323"/>
        <end position="364"/>
    </location>
</feature>